<keyword evidence="5" id="KW-0256">Endoplasmic reticulum</keyword>
<evidence type="ECO:0000256" key="3">
    <source>
        <dbReference type="ARBA" id="ARBA00022679"/>
    </source>
</evidence>
<name>G4TNT0_SERID</name>
<dbReference type="GO" id="GO:0046513">
    <property type="term" value="P:ceramide biosynthetic process"/>
    <property type="evidence" value="ECO:0007669"/>
    <property type="project" value="InterPro"/>
</dbReference>
<comment type="similarity">
    <text evidence="2">Belongs to the sphingosine N-acyltransferase family.</text>
</comment>
<sequence length="391" mass="46909">MSSQDGQAIRRRPGYFQRTLRDNGSDTDAPDAPKANEENEPVLQAIWRVLFGIDWMYNPSAALRIMLSPIVFYMLRTSFVPPHLNKQYPSIFLPSNRIEDSPQGFRQYAKSYWDIAFVAYYVVVFACIRQTLFNYILKPMARRYGIRKEKKVDRFAEQTYSILYFCISSPFGLYTMYKYMPTWYYQTKNFWINYPHWQLPGTLKYYYLVQAAYWTHQFLVLALKLEKPRSDYAQLVAHHVVTLWLIFWSYTTNLTFIGNAVFITMDVSDIFLSTSLTFNYLKMQKTKTVFFALLFGVWTYTRHYLNLRILWSIWHEFDLIPRESQVWKPEEGSWMVSWMRYQIFTPLFLLQLLNIYWYILLWRALLRALFSSKLDDERSDNEEEGQTKKGQ</sequence>
<feature type="transmembrane region" description="Helical" evidence="11">
    <location>
        <begin position="115"/>
        <end position="137"/>
    </location>
</feature>
<dbReference type="InterPro" id="IPR016439">
    <property type="entry name" value="Lag1/Lac1-like"/>
</dbReference>
<reference evidence="13 14" key="1">
    <citation type="journal article" date="2011" name="PLoS Pathog.">
        <title>Endophytic Life Strategies Decoded by Genome and Transcriptome Analyses of the Mutualistic Root Symbiont Piriformospora indica.</title>
        <authorList>
            <person name="Zuccaro A."/>
            <person name="Lahrmann U."/>
            <person name="Guldener U."/>
            <person name="Langen G."/>
            <person name="Pfiffi S."/>
            <person name="Biedenkopf D."/>
            <person name="Wong P."/>
            <person name="Samans B."/>
            <person name="Grimm C."/>
            <person name="Basiewicz M."/>
            <person name="Murat C."/>
            <person name="Martin F."/>
            <person name="Kogel K.H."/>
        </authorList>
    </citation>
    <scope>NUCLEOTIDE SEQUENCE [LARGE SCALE GENOMIC DNA]</scope>
    <source>
        <strain evidence="13 14">DSM 11827</strain>
    </source>
</reference>
<keyword evidence="3" id="KW-0808">Transferase</keyword>
<feature type="transmembrane region" description="Helical" evidence="11">
    <location>
        <begin position="288"/>
        <end position="305"/>
    </location>
</feature>
<keyword evidence="8" id="KW-0325">Glycoprotein</keyword>
<keyword evidence="14" id="KW-1185">Reference proteome</keyword>
<dbReference type="Proteomes" id="UP000007148">
    <property type="component" value="Unassembled WGS sequence"/>
</dbReference>
<dbReference type="OMA" id="THAAEFK"/>
<dbReference type="GO" id="GO:0050291">
    <property type="term" value="F:sphingosine N-acyltransferase activity"/>
    <property type="evidence" value="ECO:0007669"/>
    <property type="project" value="InterPro"/>
</dbReference>
<dbReference type="EMBL" id="CAFZ01000194">
    <property type="protein sequence ID" value="CCA72973.1"/>
    <property type="molecule type" value="Genomic_DNA"/>
</dbReference>
<dbReference type="eggNOG" id="KOG1607">
    <property type="taxonomic scope" value="Eukaryota"/>
</dbReference>
<feature type="transmembrane region" description="Helical" evidence="11">
    <location>
        <begin position="343"/>
        <end position="365"/>
    </location>
</feature>
<feature type="transmembrane region" description="Helical" evidence="11">
    <location>
        <begin position="55"/>
        <end position="75"/>
    </location>
</feature>
<comment type="subcellular location">
    <subcellularLocation>
        <location evidence="1">Endoplasmic reticulum membrane</location>
        <topology evidence="1">Multi-pass membrane protein</topology>
    </subcellularLocation>
</comment>
<gene>
    <name evidence="13" type="ORF">PIIN_06928</name>
</gene>
<evidence type="ECO:0000313" key="13">
    <source>
        <dbReference type="EMBL" id="CCA72973.1"/>
    </source>
</evidence>
<dbReference type="GO" id="GO:0005789">
    <property type="term" value="C:endoplasmic reticulum membrane"/>
    <property type="evidence" value="ECO:0007669"/>
    <property type="project" value="UniProtKB-SubCell"/>
</dbReference>
<evidence type="ECO:0000256" key="7">
    <source>
        <dbReference type="ARBA" id="ARBA00023136"/>
    </source>
</evidence>
<evidence type="ECO:0000256" key="6">
    <source>
        <dbReference type="ARBA" id="ARBA00022989"/>
    </source>
</evidence>
<dbReference type="PANTHER" id="PTHR12560">
    <property type="entry name" value="LONGEVITY ASSURANCE FACTOR 1 LAG1"/>
    <property type="match status" value="1"/>
</dbReference>
<evidence type="ECO:0000256" key="1">
    <source>
        <dbReference type="ARBA" id="ARBA00004477"/>
    </source>
</evidence>
<evidence type="ECO:0000256" key="8">
    <source>
        <dbReference type="ARBA" id="ARBA00023180"/>
    </source>
</evidence>
<dbReference type="OrthoDB" id="3053196at2759"/>
<evidence type="ECO:0000256" key="5">
    <source>
        <dbReference type="ARBA" id="ARBA00022824"/>
    </source>
</evidence>
<dbReference type="FunCoup" id="G4TNT0">
    <property type="interactions" value="272"/>
</dbReference>
<keyword evidence="6 11" id="KW-1133">Transmembrane helix</keyword>
<keyword evidence="4 9" id="KW-0812">Transmembrane</keyword>
<evidence type="ECO:0000259" key="12">
    <source>
        <dbReference type="PROSITE" id="PS50922"/>
    </source>
</evidence>
<dbReference type="InParanoid" id="G4TNT0"/>
<feature type="region of interest" description="Disordered" evidence="10">
    <location>
        <begin position="1"/>
        <end position="36"/>
    </location>
</feature>
<dbReference type="PROSITE" id="PS50922">
    <property type="entry name" value="TLC"/>
    <property type="match status" value="1"/>
</dbReference>
<dbReference type="AlphaFoldDB" id="G4TNT0"/>
<evidence type="ECO:0000256" key="11">
    <source>
        <dbReference type="SAM" id="Phobius"/>
    </source>
</evidence>
<organism evidence="13 14">
    <name type="scientific">Serendipita indica (strain DSM 11827)</name>
    <name type="common">Root endophyte fungus</name>
    <name type="synonym">Piriformospora indica</name>
    <dbReference type="NCBI Taxonomy" id="1109443"/>
    <lineage>
        <taxon>Eukaryota</taxon>
        <taxon>Fungi</taxon>
        <taxon>Dikarya</taxon>
        <taxon>Basidiomycota</taxon>
        <taxon>Agaricomycotina</taxon>
        <taxon>Agaricomycetes</taxon>
        <taxon>Sebacinales</taxon>
        <taxon>Serendipitaceae</taxon>
        <taxon>Serendipita</taxon>
    </lineage>
</organism>
<evidence type="ECO:0000256" key="2">
    <source>
        <dbReference type="ARBA" id="ARBA00009808"/>
    </source>
</evidence>
<dbReference type="SMART" id="SM00724">
    <property type="entry name" value="TLC"/>
    <property type="match status" value="1"/>
</dbReference>
<feature type="domain" description="TLC" evidence="12">
    <location>
        <begin position="150"/>
        <end position="370"/>
    </location>
</feature>
<dbReference type="PIRSF" id="PIRSF005225">
    <property type="entry name" value="LAG1_LAC1"/>
    <property type="match status" value="1"/>
</dbReference>
<dbReference type="InterPro" id="IPR006634">
    <property type="entry name" value="TLC-dom"/>
</dbReference>
<keyword evidence="7 9" id="KW-0472">Membrane</keyword>
<proteinExistence type="inferred from homology"/>
<protein>
    <submittedName>
        <fullName evidence="13">Related to longevity-assurance protein LAG1</fullName>
    </submittedName>
</protein>
<comment type="caution">
    <text evidence="13">The sequence shown here is derived from an EMBL/GenBank/DDBJ whole genome shotgun (WGS) entry which is preliminary data.</text>
</comment>
<feature type="transmembrane region" description="Helical" evidence="11">
    <location>
        <begin position="158"/>
        <end position="177"/>
    </location>
</feature>
<dbReference type="HOGENOM" id="CLU_028277_4_1_1"/>
<dbReference type="PANTHER" id="PTHR12560:SF11">
    <property type="entry name" value="CERAMIDE SYNTHASE LAC1-RELATED"/>
    <property type="match status" value="1"/>
</dbReference>
<accession>G4TNT0</accession>
<evidence type="ECO:0000313" key="14">
    <source>
        <dbReference type="Proteomes" id="UP000007148"/>
    </source>
</evidence>
<dbReference type="Pfam" id="PF03798">
    <property type="entry name" value="TRAM_LAG1_CLN8"/>
    <property type="match status" value="1"/>
</dbReference>
<evidence type="ECO:0000256" key="10">
    <source>
        <dbReference type="SAM" id="MobiDB-lite"/>
    </source>
</evidence>
<evidence type="ECO:0000256" key="9">
    <source>
        <dbReference type="PROSITE-ProRule" id="PRU00205"/>
    </source>
</evidence>
<dbReference type="STRING" id="1109443.G4TNT0"/>
<evidence type="ECO:0000256" key="4">
    <source>
        <dbReference type="ARBA" id="ARBA00022692"/>
    </source>
</evidence>